<sequence>MADKDRITAMDQELDALFATARRQSLPLDEALTDRILADALALQSAPAAPARPVPAQAVRPGRLAQFFALLGGWPAVAGLATATVAGLWIGTTSPDMLYAQTGLFESASSSEASDLYLVDAFSAFDALPAGG</sequence>
<evidence type="ECO:0000313" key="3">
    <source>
        <dbReference type="Proteomes" id="UP000443843"/>
    </source>
</evidence>
<comment type="caution">
    <text evidence="2">The sequence shown here is derived from an EMBL/GenBank/DDBJ whole genome shotgun (WGS) entry which is preliminary data.</text>
</comment>
<keyword evidence="1" id="KW-1133">Transmembrane helix</keyword>
<dbReference type="Proteomes" id="UP000443843">
    <property type="component" value="Unassembled WGS sequence"/>
</dbReference>
<feature type="transmembrane region" description="Helical" evidence="1">
    <location>
        <begin position="67"/>
        <end position="90"/>
    </location>
</feature>
<name>A0A844WEB7_9RHOB</name>
<protein>
    <recommendedName>
        <fullName evidence="4">Dihydroorotate dehydrogenase</fullName>
    </recommendedName>
</protein>
<dbReference type="EMBL" id="WNXQ01000007">
    <property type="protein sequence ID" value="MWB78942.1"/>
    <property type="molecule type" value="Genomic_DNA"/>
</dbReference>
<keyword evidence="3" id="KW-1185">Reference proteome</keyword>
<keyword evidence="1" id="KW-0472">Membrane</keyword>
<evidence type="ECO:0000256" key="1">
    <source>
        <dbReference type="SAM" id="Phobius"/>
    </source>
</evidence>
<accession>A0A844WEB7</accession>
<gene>
    <name evidence="2" type="ORF">GLS40_12955</name>
</gene>
<dbReference type="AlphaFoldDB" id="A0A844WEB7"/>
<evidence type="ECO:0008006" key="4">
    <source>
        <dbReference type="Google" id="ProtNLM"/>
    </source>
</evidence>
<evidence type="ECO:0000313" key="2">
    <source>
        <dbReference type="EMBL" id="MWB78942.1"/>
    </source>
</evidence>
<organism evidence="2 3">
    <name type="scientific">Pseudooceanicola pacificus</name>
    <dbReference type="NCBI Taxonomy" id="2676438"/>
    <lineage>
        <taxon>Bacteria</taxon>
        <taxon>Pseudomonadati</taxon>
        <taxon>Pseudomonadota</taxon>
        <taxon>Alphaproteobacteria</taxon>
        <taxon>Rhodobacterales</taxon>
        <taxon>Paracoccaceae</taxon>
        <taxon>Pseudooceanicola</taxon>
    </lineage>
</organism>
<dbReference type="RefSeq" id="WP_160383151.1">
    <property type="nucleotide sequence ID" value="NZ_WNXQ01000007.1"/>
</dbReference>
<keyword evidence="1" id="KW-0812">Transmembrane</keyword>
<reference evidence="2 3" key="1">
    <citation type="submission" date="2019-11" db="EMBL/GenBank/DDBJ databases">
        <title>Pseudooceanicola pacifica sp. nov., isolated from deep-sea sediment of the Pacific Ocean.</title>
        <authorList>
            <person name="Lyu L."/>
        </authorList>
    </citation>
    <scope>NUCLEOTIDE SEQUENCE [LARGE SCALE GENOMIC DNA]</scope>
    <source>
        <strain evidence="2 3">216_PA32_1</strain>
    </source>
</reference>
<proteinExistence type="predicted"/>